<proteinExistence type="predicted"/>
<name>A0A5P1EU60_ASPOF</name>
<dbReference type="Gramene" id="ONK69203">
    <property type="protein sequence ID" value="ONK69203"/>
    <property type="gene ID" value="A4U43_C05F20420"/>
</dbReference>
<sequence>MPTPEESFITSDPDLPPRLHLQNAGSRRWTCPKFPHPVVATTATMTAVTRGRLRQWLVVVASSAGGQWFKLGGRTRQSRHKEWKFEQLTVKR</sequence>
<dbReference type="AlphaFoldDB" id="A0A5P1EU60"/>
<gene>
    <name evidence="1" type="ORF">A4U43_C05F20420</name>
</gene>
<evidence type="ECO:0000313" key="1">
    <source>
        <dbReference type="EMBL" id="ONK69203.1"/>
    </source>
</evidence>
<dbReference type="Proteomes" id="UP000243459">
    <property type="component" value="Chromosome 5"/>
</dbReference>
<accession>A0A5P1EU60</accession>
<protein>
    <submittedName>
        <fullName evidence="1">Uncharacterized protein</fullName>
    </submittedName>
</protein>
<evidence type="ECO:0000313" key="2">
    <source>
        <dbReference type="Proteomes" id="UP000243459"/>
    </source>
</evidence>
<keyword evidence="2" id="KW-1185">Reference proteome</keyword>
<dbReference type="EMBL" id="CM007385">
    <property type="protein sequence ID" value="ONK69203.1"/>
    <property type="molecule type" value="Genomic_DNA"/>
</dbReference>
<reference evidence="2" key="1">
    <citation type="journal article" date="2017" name="Nat. Commun.">
        <title>The asparagus genome sheds light on the origin and evolution of a young Y chromosome.</title>
        <authorList>
            <person name="Harkess A."/>
            <person name="Zhou J."/>
            <person name="Xu C."/>
            <person name="Bowers J.E."/>
            <person name="Van der Hulst R."/>
            <person name="Ayyampalayam S."/>
            <person name="Mercati F."/>
            <person name="Riccardi P."/>
            <person name="McKain M.R."/>
            <person name="Kakrana A."/>
            <person name="Tang H."/>
            <person name="Ray J."/>
            <person name="Groenendijk J."/>
            <person name="Arikit S."/>
            <person name="Mathioni S.M."/>
            <person name="Nakano M."/>
            <person name="Shan H."/>
            <person name="Telgmann-Rauber A."/>
            <person name="Kanno A."/>
            <person name="Yue Z."/>
            <person name="Chen H."/>
            <person name="Li W."/>
            <person name="Chen Y."/>
            <person name="Xu X."/>
            <person name="Zhang Y."/>
            <person name="Luo S."/>
            <person name="Chen H."/>
            <person name="Gao J."/>
            <person name="Mao Z."/>
            <person name="Pires J.C."/>
            <person name="Luo M."/>
            <person name="Kudrna D."/>
            <person name="Wing R.A."/>
            <person name="Meyers B.C."/>
            <person name="Yi K."/>
            <person name="Kong H."/>
            <person name="Lavrijsen P."/>
            <person name="Sunseri F."/>
            <person name="Falavigna A."/>
            <person name="Ye Y."/>
            <person name="Leebens-Mack J.H."/>
            <person name="Chen G."/>
        </authorList>
    </citation>
    <scope>NUCLEOTIDE SEQUENCE [LARGE SCALE GENOMIC DNA]</scope>
    <source>
        <strain evidence="2">cv. DH0086</strain>
    </source>
</reference>
<organism evidence="1 2">
    <name type="scientific">Asparagus officinalis</name>
    <name type="common">Garden asparagus</name>
    <dbReference type="NCBI Taxonomy" id="4686"/>
    <lineage>
        <taxon>Eukaryota</taxon>
        <taxon>Viridiplantae</taxon>
        <taxon>Streptophyta</taxon>
        <taxon>Embryophyta</taxon>
        <taxon>Tracheophyta</taxon>
        <taxon>Spermatophyta</taxon>
        <taxon>Magnoliopsida</taxon>
        <taxon>Liliopsida</taxon>
        <taxon>Asparagales</taxon>
        <taxon>Asparagaceae</taxon>
        <taxon>Asparagoideae</taxon>
        <taxon>Asparagus</taxon>
    </lineage>
</organism>